<gene>
    <name evidence="2" type="ORF">ACFS5M_07855</name>
</gene>
<reference evidence="3" key="1">
    <citation type="journal article" date="2019" name="Int. J. Syst. Evol. Microbiol.">
        <title>The Global Catalogue of Microorganisms (GCM) 10K type strain sequencing project: providing services to taxonomists for standard genome sequencing and annotation.</title>
        <authorList>
            <consortium name="The Broad Institute Genomics Platform"/>
            <consortium name="The Broad Institute Genome Sequencing Center for Infectious Disease"/>
            <person name="Wu L."/>
            <person name="Ma J."/>
        </authorList>
    </citation>
    <scope>NUCLEOTIDE SEQUENCE [LARGE SCALE GENOMIC DNA]</scope>
    <source>
        <strain evidence="3">KCTC 32141</strain>
    </source>
</reference>
<protein>
    <recommendedName>
        <fullName evidence="4">HTH cro/C1-type domain-containing protein</fullName>
    </recommendedName>
</protein>
<evidence type="ECO:0000313" key="2">
    <source>
        <dbReference type="EMBL" id="MFD2823579.1"/>
    </source>
</evidence>
<proteinExistence type="predicted"/>
<sequence>MLLIKHLGISARQFDISIGTANGYILRMQKNNASVGSDVIERIVKLYPQVNLVWLITGKGDMLLKEKSNEASQSDQAIETYINERLNQKWSSEKKALLEDILKEIKSANNK</sequence>
<name>A0ABW5WMU5_9FLAO</name>
<feature type="coiled-coil region" evidence="1">
    <location>
        <begin position="64"/>
        <end position="111"/>
    </location>
</feature>
<accession>A0ABW5WMU5</accession>
<dbReference type="Proteomes" id="UP001597533">
    <property type="component" value="Unassembled WGS sequence"/>
</dbReference>
<keyword evidence="1" id="KW-0175">Coiled coil</keyword>
<organism evidence="2 3">
    <name type="scientific">Lacinutrix iliipiscaria</name>
    <dbReference type="NCBI Taxonomy" id="1230532"/>
    <lineage>
        <taxon>Bacteria</taxon>
        <taxon>Pseudomonadati</taxon>
        <taxon>Bacteroidota</taxon>
        <taxon>Flavobacteriia</taxon>
        <taxon>Flavobacteriales</taxon>
        <taxon>Flavobacteriaceae</taxon>
        <taxon>Lacinutrix</taxon>
    </lineage>
</organism>
<comment type="caution">
    <text evidence="2">The sequence shown here is derived from an EMBL/GenBank/DDBJ whole genome shotgun (WGS) entry which is preliminary data.</text>
</comment>
<evidence type="ECO:0000256" key="1">
    <source>
        <dbReference type="SAM" id="Coils"/>
    </source>
</evidence>
<evidence type="ECO:0008006" key="4">
    <source>
        <dbReference type="Google" id="ProtNLM"/>
    </source>
</evidence>
<dbReference type="RefSeq" id="WP_379898476.1">
    <property type="nucleotide sequence ID" value="NZ_JBHUOV010000002.1"/>
</dbReference>
<evidence type="ECO:0000313" key="3">
    <source>
        <dbReference type="Proteomes" id="UP001597533"/>
    </source>
</evidence>
<keyword evidence="3" id="KW-1185">Reference proteome</keyword>
<dbReference type="EMBL" id="JBHUOV010000002">
    <property type="protein sequence ID" value="MFD2823579.1"/>
    <property type="molecule type" value="Genomic_DNA"/>
</dbReference>